<accession>A0A067SHU7</accession>
<reference evidence="3" key="1">
    <citation type="journal article" date="2014" name="Proc. Natl. Acad. Sci. U.S.A.">
        <title>Extensive sampling of basidiomycete genomes demonstrates inadequacy of the white-rot/brown-rot paradigm for wood decay fungi.</title>
        <authorList>
            <person name="Riley R."/>
            <person name="Salamov A.A."/>
            <person name="Brown D.W."/>
            <person name="Nagy L.G."/>
            <person name="Floudas D."/>
            <person name="Held B.W."/>
            <person name="Levasseur A."/>
            <person name="Lombard V."/>
            <person name="Morin E."/>
            <person name="Otillar R."/>
            <person name="Lindquist E.A."/>
            <person name="Sun H."/>
            <person name="LaButti K.M."/>
            <person name="Schmutz J."/>
            <person name="Jabbour D."/>
            <person name="Luo H."/>
            <person name="Baker S.E."/>
            <person name="Pisabarro A.G."/>
            <person name="Walton J.D."/>
            <person name="Blanchette R.A."/>
            <person name="Henrissat B."/>
            <person name="Martin F."/>
            <person name="Cullen D."/>
            <person name="Hibbett D.S."/>
            <person name="Grigoriev I.V."/>
        </authorList>
    </citation>
    <scope>NUCLEOTIDE SEQUENCE [LARGE SCALE GENOMIC DNA]</scope>
    <source>
        <strain evidence="3">CBS 339.88</strain>
    </source>
</reference>
<dbReference type="HOGENOM" id="CLU_2542742_0_0_1"/>
<feature type="chain" id="PRO_5001648409" description="Secreted protein" evidence="1">
    <location>
        <begin position="20"/>
        <end position="83"/>
    </location>
</feature>
<proteinExistence type="predicted"/>
<dbReference type="AlphaFoldDB" id="A0A067SHU7"/>
<name>A0A067SHU7_GALM3</name>
<evidence type="ECO:0008006" key="4">
    <source>
        <dbReference type="Google" id="ProtNLM"/>
    </source>
</evidence>
<sequence length="83" mass="9285">MTICLGSAICRCLIVLCRGASKHNGRAKHMGGEADTHWVVDVCFPPSAFMSPRIPPAQSLFFCAKIHRWSLMFKWARRRAGPV</sequence>
<protein>
    <recommendedName>
        <fullName evidence="4">Secreted protein</fullName>
    </recommendedName>
</protein>
<evidence type="ECO:0000313" key="2">
    <source>
        <dbReference type="EMBL" id="KDR67309.1"/>
    </source>
</evidence>
<dbReference type="Proteomes" id="UP000027222">
    <property type="component" value="Unassembled WGS sequence"/>
</dbReference>
<organism evidence="2 3">
    <name type="scientific">Galerina marginata (strain CBS 339.88)</name>
    <dbReference type="NCBI Taxonomy" id="685588"/>
    <lineage>
        <taxon>Eukaryota</taxon>
        <taxon>Fungi</taxon>
        <taxon>Dikarya</taxon>
        <taxon>Basidiomycota</taxon>
        <taxon>Agaricomycotina</taxon>
        <taxon>Agaricomycetes</taxon>
        <taxon>Agaricomycetidae</taxon>
        <taxon>Agaricales</taxon>
        <taxon>Agaricineae</taxon>
        <taxon>Strophariaceae</taxon>
        <taxon>Galerina</taxon>
    </lineage>
</organism>
<feature type="signal peptide" evidence="1">
    <location>
        <begin position="1"/>
        <end position="19"/>
    </location>
</feature>
<evidence type="ECO:0000313" key="3">
    <source>
        <dbReference type="Proteomes" id="UP000027222"/>
    </source>
</evidence>
<evidence type="ECO:0000256" key="1">
    <source>
        <dbReference type="SAM" id="SignalP"/>
    </source>
</evidence>
<gene>
    <name evidence="2" type="ORF">GALMADRAFT_1127802</name>
</gene>
<keyword evidence="3" id="KW-1185">Reference proteome</keyword>
<dbReference type="EMBL" id="KL142416">
    <property type="protein sequence ID" value="KDR67309.1"/>
    <property type="molecule type" value="Genomic_DNA"/>
</dbReference>
<keyword evidence="1" id="KW-0732">Signal</keyword>